<keyword evidence="2" id="KW-1185">Reference proteome</keyword>
<name>A0A941I784_9BURK</name>
<comment type="caution">
    <text evidence="1">The sequence shown here is derived from an EMBL/GenBank/DDBJ whole genome shotgun (WGS) entry which is preliminary data.</text>
</comment>
<proteinExistence type="predicted"/>
<dbReference type="Proteomes" id="UP000680067">
    <property type="component" value="Unassembled WGS sequence"/>
</dbReference>
<reference evidence="1" key="1">
    <citation type="submission" date="2021-04" db="EMBL/GenBank/DDBJ databases">
        <title>novel species isolated from subtropical streams in China.</title>
        <authorList>
            <person name="Lu H."/>
        </authorList>
    </citation>
    <scope>NUCLEOTIDE SEQUENCE</scope>
    <source>
        <strain evidence="1">LFS511W</strain>
    </source>
</reference>
<protein>
    <submittedName>
        <fullName evidence="1">Uncharacterized protein</fullName>
    </submittedName>
</protein>
<dbReference type="RefSeq" id="WP_212686940.1">
    <property type="nucleotide sequence ID" value="NZ_JAGSPN010000003.1"/>
</dbReference>
<organism evidence="1 2">
    <name type="scientific">Undibacterium luofuense</name>
    <dbReference type="NCBI Taxonomy" id="2828733"/>
    <lineage>
        <taxon>Bacteria</taxon>
        <taxon>Pseudomonadati</taxon>
        <taxon>Pseudomonadota</taxon>
        <taxon>Betaproteobacteria</taxon>
        <taxon>Burkholderiales</taxon>
        <taxon>Oxalobacteraceae</taxon>
        <taxon>Undibacterium</taxon>
    </lineage>
</organism>
<gene>
    <name evidence="1" type="ORF">KDM89_05500</name>
</gene>
<dbReference type="EMBL" id="JAGSPN010000003">
    <property type="protein sequence ID" value="MBR7781583.1"/>
    <property type="molecule type" value="Genomic_DNA"/>
</dbReference>
<evidence type="ECO:0000313" key="1">
    <source>
        <dbReference type="EMBL" id="MBR7781583.1"/>
    </source>
</evidence>
<sequence>MSPDLLPAIPQLRRVTQSLAMLDAILCPEWEYRYYSFNSQWGPGEEMASMRNGEGDDWFLLLDSAGAALKGFAHEYADDGTFAARLQQQVPPAFAAFLREPAFSMDVASFCYWRRSSDDAWTKVSGMLAQDGADELLLLLTGGPSAYQEWAQAYYEVTVSAEITEAIFRHQPLTEAMILALNADAVPAQVYAEAAEIAYPAIRS</sequence>
<evidence type="ECO:0000313" key="2">
    <source>
        <dbReference type="Proteomes" id="UP000680067"/>
    </source>
</evidence>
<dbReference type="AlphaFoldDB" id="A0A941I784"/>
<accession>A0A941I784</accession>